<accession>A0AA38GRQ9</accession>
<feature type="compositionally biased region" description="Basic residues" evidence="1">
    <location>
        <begin position="44"/>
        <end position="55"/>
    </location>
</feature>
<dbReference type="AlphaFoldDB" id="A0AA38GRQ9"/>
<evidence type="ECO:0000313" key="2">
    <source>
        <dbReference type="EMBL" id="KAH9328284.1"/>
    </source>
</evidence>
<comment type="caution">
    <text evidence="2">The sequence shown here is derived from an EMBL/GenBank/DDBJ whole genome shotgun (WGS) entry which is preliminary data.</text>
</comment>
<sequence>MGVDAMGPKRTNADPNRQKRDRNFGQGTFSTGTNGTKGRVGREKPKRPKAKKKSQ</sequence>
<gene>
    <name evidence="2" type="ORF">KI387_000392</name>
</gene>
<proteinExistence type="predicted"/>
<evidence type="ECO:0000313" key="3">
    <source>
        <dbReference type="Proteomes" id="UP000824469"/>
    </source>
</evidence>
<evidence type="ECO:0000256" key="1">
    <source>
        <dbReference type="SAM" id="MobiDB-lite"/>
    </source>
</evidence>
<feature type="compositionally biased region" description="Polar residues" evidence="1">
    <location>
        <begin position="25"/>
        <end position="36"/>
    </location>
</feature>
<dbReference type="EMBL" id="JAHRHJ020000001">
    <property type="protein sequence ID" value="KAH9328284.1"/>
    <property type="molecule type" value="Genomic_DNA"/>
</dbReference>
<protein>
    <submittedName>
        <fullName evidence="2">Uncharacterized protein</fullName>
    </submittedName>
</protein>
<reference evidence="2 3" key="1">
    <citation type="journal article" date="2021" name="Nat. Plants">
        <title>The Taxus genome provides insights into paclitaxel biosynthesis.</title>
        <authorList>
            <person name="Xiong X."/>
            <person name="Gou J."/>
            <person name="Liao Q."/>
            <person name="Li Y."/>
            <person name="Zhou Q."/>
            <person name="Bi G."/>
            <person name="Li C."/>
            <person name="Du R."/>
            <person name="Wang X."/>
            <person name="Sun T."/>
            <person name="Guo L."/>
            <person name="Liang H."/>
            <person name="Lu P."/>
            <person name="Wu Y."/>
            <person name="Zhang Z."/>
            <person name="Ro D.K."/>
            <person name="Shang Y."/>
            <person name="Huang S."/>
            <person name="Yan J."/>
        </authorList>
    </citation>
    <scope>NUCLEOTIDE SEQUENCE [LARGE SCALE GENOMIC DNA]</scope>
    <source>
        <strain evidence="2">Ta-2019</strain>
    </source>
</reference>
<feature type="region of interest" description="Disordered" evidence="1">
    <location>
        <begin position="1"/>
        <end position="55"/>
    </location>
</feature>
<keyword evidence="3" id="KW-1185">Reference proteome</keyword>
<name>A0AA38GRQ9_TAXCH</name>
<dbReference type="Proteomes" id="UP000824469">
    <property type="component" value="Unassembled WGS sequence"/>
</dbReference>
<organism evidence="2 3">
    <name type="scientific">Taxus chinensis</name>
    <name type="common">Chinese yew</name>
    <name type="synonym">Taxus wallichiana var. chinensis</name>
    <dbReference type="NCBI Taxonomy" id="29808"/>
    <lineage>
        <taxon>Eukaryota</taxon>
        <taxon>Viridiplantae</taxon>
        <taxon>Streptophyta</taxon>
        <taxon>Embryophyta</taxon>
        <taxon>Tracheophyta</taxon>
        <taxon>Spermatophyta</taxon>
        <taxon>Pinopsida</taxon>
        <taxon>Pinidae</taxon>
        <taxon>Conifers II</taxon>
        <taxon>Cupressales</taxon>
        <taxon>Taxaceae</taxon>
        <taxon>Taxus</taxon>
    </lineage>
</organism>
<feature type="non-terminal residue" evidence="2">
    <location>
        <position position="55"/>
    </location>
</feature>